<evidence type="ECO:0000256" key="8">
    <source>
        <dbReference type="ARBA" id="ARBA00022801"/>
    </source>
</evidence>
<feature type="region of interest" description="Disordered" evidence="20">
    <location>
        <begin position="694"/>
        <end position="722"/>
    </location>
</feature>
<evidence type="ECO:0000256" key="12">
    <source>
        <dbReference type="ARBA" id="ARBA00023125"/>
    </source>
</evidence>
<keyword evidence="6" id="KW-0547">Nucleotide-binding</keyword>
<evidence type="ECO:0000256" key="3">
    <source>
        <dbReference type="ARBA" id="ARBA00005446"/>
    </source>
</evidence>
<dbReference type="FunFam" id="3.40.50.300:FF:000340">
    <property type="entry name" value="Bloom syndrome, RecQ helicase"/>
    <property type="match status" value="1"/>
</dbReference>
<feature type="compositionally biased region" description="Polar residues" evidence="20">
    <location>
        <begin position="102"/>
        <end position="122"/>
    </location>
</feature>
<dbReference type="CDD" id="cd18794">
    <property type="entry name" value="SF2_C_RecQ"/>
    <property type="match status" value="1"/>
</dbReference>
<dbReference type="SMART" id="SM00956">
    <property type="entry name" value="RQC"/>
    <property type="match status" value="1"/>
</dbReference>
<dbReference type="InterPro" id="IPR036388">
    <property type="entry name" value="WH-like_DNA-bd_sf"/>
</dbReference>
<dbReference type="SUPFAM" id="SSF46785">
    <property type="entry name" value="Winged helix' DNA-binding domain"/>
    <property type="match status" value="1"/>
</dbReference>
<feature type="region of interest" description="Disordered" evidence="20">
    <location>
        <begin position="1274"/>
        <end position="1375"/>
    </location>
</feature>
<feature type="region of interest" description="Disordered" evidence="20">
    <location>
        <begin position="601"/>
        <end position="623"/>
    </location>
</feature>
<dbReference type="PROSITE" id="PS51194">
    <property type="entry name" value="HELICASE_CTER"/>
    <property type="match status" value="1"/>
</dbReference>
<comment type="subcellular location">
    <subcellularLocation>
        <location evidence="2">Nucleus</location>
    </subcellularLocation>
</comment>
<dbReference type="InterPro" id="IPR036390">
    <property type="entry name" value="WH_DNA-bd_sf"/>
</dbReference>
<dbReference type="GO" id="GO:0005737">
    <property type="term" value="C:cytoplasm"/>
    <property type="evidence" value="ECO:0007669"/>
    <property type="project" value="TreeGrafter"/>
</dbReference>
<evidence type="ECO:0000256" key="13">
    <source>
        <dbReference type="ARBA" id="ARBA00023204"/>
    </source>
</evidence>
<dbReference type="Pfam" id="PF00271">
    <property type="entry name" value="Helicase_C"/>
    <property type="match status" value="1"/>
</dbReference>
<accession>A0A9Q9EQM7</accession>
<evidence type="ECO:0000256" key="19">
    <source>
        <dbReference type="SAM" id="Coils"/>
    </source>
</evidence>
<feature type="compositionally biased region" description="Low complexity" evidence="20">
    <location>
        <begin position="1276"/>
        <end position="1287"/>
    </location>
</feature>
<feature type="compositionally biased region" description="Polar residues" evidence="20">
    <location>
        <begin position="180"/>
        <end position="189"/>
    </location>
</feature>
<dbReference type="GO" id="GO:0046872">
    <property type="term" value="F:metal ion binding"/>
    <property type="evidence" value="ECO:0007669"/>
    <property type="project" value="UniProtKB-KW"/>
</dbReference>
<evidence type="ECO:0000256" key="7">
    <source>
        <dbReference type="ARBA" id="ARBA00022763"/>
    </source>
</evidence>
<feature type="compositionally biased region" description="Basic residues" evidence="20">
    <location>
        <begin position="1579"/>
        <end position="1588"/>
    </location>
</feature>
<feature type="region of interest" description="Disordered" evidence="20">
    <location>
        <begin position="1494"/>
        <end position="1535"/>
    </location>
</feature>
<evidence type="ECO:0000256" key="4">
    <source>
        <dbReference type="ARBA" id="ARBA00022705"/>
    </source>
</evidence>
<proteinExistence type="inferred from homology"/>
<evidence type="ECO:0000256" key="17">
    <source>
        <dbReference type="ARBA" id="ARBA00034808"/>
    </source>
</evidence>
<feature type="compositionally biased region" description="Acidic residues" evidence="20">
    <location>
        <begin position="1511"/>
        <end position="1534"/>
    </location>
</feature>
<dbReference type="PANTHER" id="PTHR13710">
    <property type="entry name" value="DNA HELICASE RECQ FAMILY MEMBER"/>
    <property type="match status" value="1"/>
</dbReference>
<dbReference type="EC" id="5.6.2.4" evidence="17"/>
<evidence type="ECO:0000256" key="15">
    <source>
        <dbReference type="ARBA" id="ARBA00023242"/>
    </source>
</evidence>
<sequence>MTANNLQEHMRWLLSDKPSIPPNTTSFPPASISFTTPVEDEIEFGSDANGIEELARAPGRQGGAQGSAGTTQSGIGLPTPTATVASGRPALHQRDSVGQGGSRTVNATSQVATRPIESQNGLLTRDEMVRRTTVPTSAGKSNISMGPRLPDVTPSKTGRPPSAQSVPMQSASRRADHRQSTQPWTQSFDQVVEEMDLTEEFARLCSPKPKKTGPPQVAGRKRKSDEFELEVRSQSTSAKRAVPPQVTAPRPSQDFPSIEEDDEFDDGPIGPPPPYSTIPPKTVTPSVQRRTQAQTIQQPKARADSYVDDSEEDEDDLMNFYNEHPRSHKPVQRAVKGKTATVKPEPVVISSSDIEDASAVKKRSEKPAQTQPDVSSPFPSPTPLPEANSALSKPKSIASYPDLKTTPASRTAEVSAPSATHATQPLSPESEDLKDLLQTMFNSFEAIYERAIAQLSERHEVVSDELADWLDAGNDDILRFTNEQDELDAKKKNLAALKSKCSVYQKALEHRNQAKEDLRQAARNRLDLPEATAANHAARERLAHVEKECFTLLRPCADDLRTLLAQRIAVKSTQALPQCTTRNPQIASSSSRIAQTQVQPIMAPPPPVRIPPPDFDQDGPRRNNAQVRFDDRVRQQDSLMFSDSAFDDDIDDLDVIDTSHGMYSNRMGTPPAGLEDVDEYGMDDDDDMLDIVQSFEGGGNAQGRPAPAKTKKKKDTKSKAELDADHRENMKFPWSQEVCNVLKHRFHMKGFRENQFQAINATLSGKDAFVLMPTGGGKSLTYQLPAIIQSGRTRGVTIVVSPLLSLMQDQVRHLEKLNVSAFLINGETAPDDKKRTMDGLRKHNVEAFIQLLYVTPEMLGKSESMLRAFDDLHRRGKFARLVIDEAHCVSQWGHDFRPDYKNLGEVRKRYPGVPVMALTATATSRVKDDTIHNLGMKKDGVSKCEVFTQSFNRENLYYEVRPKPKGKQVITAIAELITGSHAKETGIIYCLSRKDCEDVAAQLAKEHGIRAQHYHAGLEGPDKAAIQEAWQAGRIKVIVATIAFGMGIDKSNVRFVIHHTIPKSLEGYYQETGRAGRDGNSSRCYLLYGYGDAGKLRRMIDDPKSDSSYEVKDMQHQMLRKMIQYCENKSDCRRVQVLNYFDERFQREDCEGNCDNCQSTSTFEEVDLTREAKEALQLVRTVSNQKFTLLQCIDTFRGAPNAKTKNSDGEQLDQLGAGSHLNRGDVERLFYQLLNEDAIAEENHMNGRGFANQYVNLGRRCRDFSSGRRELKMMISTSPQKAKSSKPPAKKSKHSKTQKELPMSTNVSSPVSGPSKRKKAPVQTKLKRRQHANGYEDDGFVVEDEPDFGHILEDDESDDGFEPIREKPVPVPRKAPARGLTAPIVTDDVMDALNPVRRDVVEHFVRQGTDKLKSLMKKDNLRQQPFTTSMLRTMFIQLTDTSDKLKLIDGIDHDRVDAHGKHMIKLVKQAQRRLQELGVPIETSTDAIANEYDNEAGDDHQHDRNVINIESDTEEEDDENYEMTDEDDPEEPEVQSDYFKPAQVNSETHREVADWRAGFSQAANKSRYVAPESQASKKGQAKKKRFKATGKAPSRARGVTKGSRSTNSGGPSRSTSFGSTSEAGVSKKRSGGNGTINAGASRSAAFGGIMAMPT</sequence>
<evidence type="ECO:0000256" key="6">
    <source>
        <dbReference type="ARBA" id="ARBA00022741"/>
    </source>
</evidence>
<evidence type="ECO:0000259" key="22">
    <source>
        <dbReference type="PROSITE" id="PS51194"/>
    </source>
</evidence>
<gene>
    <name evidence="23" type="ORF">Slin15195_G122860</name>
</gene>
<evidence type="ECO:0000256" key="20">
    <source>
        <dbReference type="SAM" id="MobiDB-lite"/>
    </source>
</evidence>
<dbReference type="InterPro" id="IPR002464">
    <property type="entry name" value="DNA/RNA_helicase_DEAH_CS"/>
</dbReference>
<keyword evidence="5" id="KW-0479">Metal-binding</keyword>
<evidence type="ECO:0000259" key="21">
    <source>
        <dbReference type="PROSITE" id="PS51192"/>
    </source>
</evidence>
<feature type="region of interest" description="Disordered" evidence="20">
    <location>
        <begin position="1565"/>
        <end position="1654"/>
    </location>
</feature>
<feature type="compositionally biased region" description="Acidic residues" evidence="20">
    <location>
        <begin position="257"/>
        <end position="266"/>
    </location>
</feature>
<feature type="domain" description="Helicase ATP-binding" evidence="21">
    <location>
        <begin position="759"/>
        <end position="940"/>
    </location>
</feature>
<dbReference type="PANTHER" id="PTHR13710:SF153">
    <property type="entry name" value="RECQ-LIKE DNA HELICASE BLM"/>
    <property type="match status" value="1"/>
</dbReference>
<feature type="domain" description="Helicase C-terminal" evidence="22">
    <location>
        <begin position="965"/>
        <end position="1119"/>
    </location>
</feature>
<dbReference type="Gene3D" id="1.10.10.10">
    <property type="entry name" value="Winged helix-like DNA-binding domain superfamily/Winged helix DNA-binding domain"/>
    <property type="match status" value="1"/>
</dbReference>
<keyword evidence="13" id="KW-0234">DNA repair</keyword>
<evidence type="ECO:0000256" key="11">
    <source>
        <dbReference type="ARBA" id="ARBA00022840"/>
    </source>
</evidence>
<keyword evidence="12" id="KW-0238">DNA-binding</keyword>
<feature type="compositionally biased region" description="Basic residues" evidence="20">
    <location>
        <begin position="1315"/>
        <end position="1331"/>
    </location>
</feature>
<dbReference type="InterPro" id="IPR014001">
    <property type="entry name" value="Helicase_ATP-bd"/>
</dbReference>
<keyword evidence="7" id="KW-0227">DNA damage</keyword>
<feature type="compositionally biased region" description="Polar residues" evidence="20">
    <location>
        <begin position="162"/>
        <end position="172"/>
    </location>
</feature>
<dbReference type="InterPro" id="IPR011545">
    <property type="entry name" value="DEAD/DEAH_box_helicase_dom"/>
</dbReference>
<evidence type="ECO:0000256" key="16">
    <source>
        <dbReference type="ARBA" id="ARBA00034617"/>
    </source>
</evidence>
<keyword evidence="4" id="KW-0235">DNA replication</keyword>
<dbReference type="InterPro" id="IPR027417">
    <property type="entry name" value="P-loop_NTPase"/>
</dbReference>
<dbReference type="OrthoDB" id="10261556at2759"/>
<dbReference type="Pfam" id="PF16124">
    <property type="entry name" value="RecQ_Zn_bind"/>
    <property type="match status" value="1"/>
</dbReference>
<name>A0A9Q9EQM7_9PEZI</name>
<feature type="compositionally biased region" description="Acidic residues" evidence="20">
    <location>
        <begin position="306"/>
        <end position="317"/>
    </location>
</feature>
<evidence type="ECO:0000256" key="5">
    <source>
        <dbReference type="ARBA" id="ARBA00022723"/>
    </source>
</evidence>
<evidence type="ECO:0000256" key="9">
    <source>
        <dbReference type="ARBA" id="ARBA00022806"/>
    </source>
</evidence>
<feature type="region of interest" description="Disordered" evidence="20">
    <location>
        <begin position="56"/>
        <end position="428"/>
    </location>
</feature>
<dbReference type="InterPro" id="IPR032284">
    <property type="entry name" value="RecQ_Zn-bd"/>
</dbReference>
<feature type="compositionally biased region" description="Pro residues" evidence="20">
    <location>
        <begin position="602"/>
        <end position="614"/>
    </location>
</feature>
<feature type="compositionally biased region" description="Polar residues" evidence="20">
    <location>
        <begin position="417"/>
        <end position="427"/>
    </location>
</feature>
<dbReference type="SMART" id="SM00490">
    <property type="entry name" value="HELICc"/>
    <property type="match status" value="1"/>
</dbReference>
<dbReference type="PROSITE" id="PS51192">
    <property type="entry name" value="HELICASE_ATP_BIND_1"/>
    <property type="match status" value="1"/>
</dbReference>
<dbReference type="SMART" id="SM00487">
    <property type="entry name" value="DEXDc"/>
    <property type="match status" value="1"/>
</dbReference>
<comment type="cofactor">
    <cofactor evidence="1">
        <name>Zn(2+)</name>
        <dbReference type="ChEBI" id="CHEBI:29105"/>
    </cofactor>
</comment>
<dbReference type="InterPro" id="IPR018982">
    <property type="entry name" value="RQC_domain"/>
</dbReference>
<keyword evidence="19" id="KW-0175">Coiled coil</keyword>
<feature type="compositionally biased region" description="Polar residues" evidence="20">
    <location>
        <begin position="133"/>
        <end position="144"/>
    </location>
</feature>
<keyword evidence="24" id="KW-1185">Reference proteome</keyword>
<dbReference type="FunFam" id="3.40.50.300:FF:000537">
    <property type="entry name" value="Bloom syndrome RecQ-like helicase"/>
    <property type="match status" value="1"/>
</dbReference>
<dbReference type="SUPFAM" id="SSF52540">
    <property type="entry name" value="P-loop containing nucleoside triphosphate hydrolases"/>
    <property type="match status" value="1"/>
</dbReference>
<feature type="compositionally biased region" description="Polar residues" evidence="20">
    <location>
        <begin position="1602"/>
        <end position="1623"/>
    </location>
</feature>
<dbReference type="GO" id="GO:0009378">
    <property type="term" value="F:four-way junction helicase activity"/>
    <property type="evidence" value="ECO:0007669"/>
    <property type="project" value="TreeGrafter"/>
</dbReference>
<dbReference type="GO" id="GO:0005694">
    <property type="term" value="C:chromosome"/>
    <property type="evidence" value="ECO:0007669"/>
    <property type="project" value="TreeGrafter"/>
</dbReference>
<dbReference type="Pfam" id="PF00270">
    <property type="entry name" value="DEAD"/>
    <property type="match status" value="1"/>
</dbReference>
<dbReference type="GO" id="GO:0016787">
    <property type="term" value="F:hydrolase activity"/>
    <property type="evidence" value="ECO:0007669"/>
    <property type="project" value="UniProtKB-KW"/>
</dbReference>
<dbReference type="GO" id="GO:0005524">
    <property type="term" value="F:ATP binding"/>
    <property type="evidence" value="ECO:0007669"/>
    <property type="project" value="UniProtKB-KW"/>
</dbReference>
<evidence type="ECO:0000256" key="18">
    <source>
        <dbReference type="ARBA" id="ARBA00073450"/>
    </source>
</evidence>
<dbReference type="GO" id="GO:0043138">
    <property type="term" value="F:3'-5' DNA helicase activity"/>
    <property type="evidence" value="ECO:0007669"/>
    <property type="project" value="UniProtKB-EC"/>
</dbReference>
<dbReference type="Pfam" id="PF09382">
    <property type="entry name" value="RQC"/>
    <property type="match status" value="1"/>
</dbReference>
<evidence type="ECO:0000256" key="2">
    <source>
        <dbReference type="ARBA" id="ARBA00004123"/>
    </source>
</evidence>
<dbReference type="Proteomes" id="UP001056384">
    <property type="component" value="Chromosome 12"/>
</dbReference>
<keyword evidence="14" id="KW-0413">Isomerase</keyword>
<reference evidence="23" key="1">
    <citation type="submission" date="2022-06" db="EMBL/GenBank/DDBJ databases">
        <title>Complete genome sequences of two strains of the flax pathogen Septoria linicola.</title>
        <authorList>
            <person name="Lapalu N."/>
            <person name="Simon A."/>
            <person name="Demenou B."/>
            <person name="Paumier D."/>
            <person name="Guillot M.-P."/>
            <person name="Gout L."/>
            <person name="Valade R."/>
        </authorList>
    </citation>
    <scope>NUCLEOTIDE SEQUENCE</scope>
    <source>
        <strain evidence="23">SE15195</strain>
    </source>
</reference>
<protein>
    <recommendedName>
        <fullName evidence="18">RecQ-like DNA helicase BLM</fullName>
        <ecNumber evidence="17">5.6.2.4</ecNumber>
    </recommendedName>
</protein>
<dbReference type="InterPro" id="IPR001650">
    <property type="entry name" value="Helicase_C-like"/>
</dbReference>
<dbReference type="GO" id="GO:0000724">
    <property type="term" value="P:double-strand break repair via homologous recombination"/>
    <property type="evidence" value="ECO:0007669"/>
    <property type="project" value="TreeGrafter"/>
</dbReference>
<evidence type="ECO:0000256" key="1">
    <source>
        <dbReference type="ARBA" id="ARBA00001947"/>
    </source>
</evidence>
<dbReference type="GO" id="GO:0005634">
    <property type="term" value="C:nucleus"/>
    <property type="evidence" value="ECO:0007669"/>
    <property type="project" value="UniProtKB-SubCell"/>
</dbReference>
<keyword evidence="9 23" id="KW-0347">Helicase</keyword>
<dbReference type="NCBIfam" id="TIGR00614">
    <property type="entry name" value="recQ_fam"/>
    <property type="match status" value="1"/>
</dbReference>
<feature type="compositionally biased region" description="Polar residues" evidence="20">
    <location>
        <begin position="1303"/>
        <end position="1312"/>
    </location>
</feature>
<feature type="compositionally biased region" description="Polar residues" evidence="20">
    <location>
        <begin position="283"/>
        <end position="298"/>
    </location>
</feature>
<dbReference type="CDD" id="cd17920">
    <property type="entry name" value="DEXHc_RecQ"/>
    <property type="match status" value="1"/>
</dbReference>
<feature type="compositionally biased region" description="Acidic residues" evidence="20">
    <location>
        <begin position="1335"/>
        <end position="1346"/>
    </location>
</feature>
<keyword evidence="10" id="KW-0862">Zinc</keyword>
<evidence type="ECO:0000256" key="14">
    <source>
        <dbReference type="ARBA" id="ARBA00023235"/>
    </source>
</evidence>
<dbReference type="Gene3D" id="3.40.50.300">
    <property type="entry name" value="P-loop containing nucleotide triphosphate hydrolases"/>
    <property type="match status" value="2"/>
</dbReference>
<dbReference type="GO" id="GO:0003677">
    <property type="term" value="F:DNA binding"/>
    <property type="evidence" value="ECO:0007669"/>
    <property type="project" value="UniProtKB-KW"/>
</dbReference>
<evidence type="ECO:0000313" key="23">
    <source>
        <dbReference type="EMBL" id="USW58967.1"/>
    </source>
</evidence>
<keyword evidence="8 23" id="KW-0378">Hydrolase</keyword>
<keyword evidence="11" id="KW-0067">ATP-binding</keyword>
<dbReference type="InterPro" id="IPR004589">
    <property type="entry name" value="DNA_helicase_ATP-dep_RecQ"/>
</dbReference>
<comment type="similarity">
    <text evidence="3">Belongs to the helicase family. RecQ subfamily.</text>
</comment>
<organism evidence="23 24">
    <name type="scientific">Septoria linicola</name>
    <dbReference type="NCBI Taxonomy" id="215465"/>
    <lineage>
        <taxon>Eukaryota</taxon>
        <taxon>Fungi</taxon>
        <taxon>Dikarya</taxon>
        <taxon>Ascomycota</taxon>
        <taxon>Pezizomycotina</taxon>
        <taxon>Dothideomycetes</taxon>
        <taxon>Dothideomycetidae</taxon>
        <taxon>Mycosphaerellales</taxon>
        <taxon>Mycosphaerellaceae</taxon>
        <taxon>Septoria</taxon>
    </lineage>
</organism>
<evidence type="ECO:0000256" key="10">
    <source>
        <dbReference type="ARBA" id="ARBA00022833"/>
    </source>
</evidence>
<dbReference type="PROSITE" id="PS00690">
    <property type="entry name" value="DEAH_ATP_HELICASE"/>
    <property type="match status" value="1"/>
</dbReference>
<comment type="catalytic activity">
    <reaction evidence="16">
        <text>Couples ATP hydrolysis with the unwinding of duplex DNA by translocating in the 3'-5' direction.</text>
        <dbReference type="EC" id="5.6.2.4"/>
    </reaction>
</comment>
<feature type="coiled-coil region" evidence="19">
    <location>
        <begin position="480"/>
        <end position="525"/>
    </location>
</feature>
<keyword evidence="15" id="KW-0539">Nucleus</keyword>
<dbReference type="GO" id="GO:0006260">
    <property type="term" value="P:DNA replication"/>
    <property type="evidence" value="ECO:0007669"/>
    <property type="project" value="UniProtKB-KW"/>
</dbReference>
<evidence type="ECO:0000313" key="24">
    <source>
        <dbReference type="Proteomes" id="UP001056384"/>
    </source>
</evidence>
<dbReference type="EMBL" id="CP099429">
    <property type="protein sequence ID" value="USW58967.1"/>
    <property type="molecule type" value="Genomic_DNA"/>
</dbReference>